<organism evidence="3 4">
    <name type="scientific">Herbiconiux daphne</name>
    <dbReference type="NCBI Taxonomy" id="2970914"/>
    <lineage>
        <taxon>Bacteria</taxon>
        <taxon>Bacillati</taxon>
        <taxon>Actinomycetota</taxon>
        <taxon>Actinomycetes</taxon>
        <taxon>Micrococcales</taxon>
        <taxon>Microbacteriaceae</taxon>
        <taxon>Herbiconiux</taxon>
    </lineage>
</organism>
<feature type="non-terminal residue" evidence="3">
    <location>
        <position position="77"/>
    </location>
</feature>
<name>A0ABT2HC83_9MICO</name>
<feature type="compositionally biased region" description="Basic and acidic residues" evidence="1">
    <location>
        <begin position="1"/>
        <end position="12"/>
    </location>
</feature>
<dbReference type="EMBL" id="JANLCJ010000765">
    <property type="protein sequence ID" value="MCS5737498.1"/>
    <property type="molecule type" value="Genomic_DNA"/>
</dbReference>
<feature type="compositionally biased region" description="Low complexity" evidence="1">
    <location>
        <begin position="13"/>
        <end position="26"/>
    </location>
</feature>
<accession>A0ABT2HC83</accession>
<gene>
    <name evidence="3" type="ORF">N1032_27585</name>
</gene>
<evidence type="ECO:0000256" key="1">
    <source>
        <dbReference type="SAM" id="MobiDB-lite"/>
    </source>
</evidence>
<dbReference type="RefSeq" id="WP_259543918.1">
    <property type="nucleotide sequence ID" value="NZ_JANLCJ010000765.1"/>
</dbReference>
<comment type="caution">
    <text evidence="3">The sequence shown here is derived from an EMBL/GenBank/DDBJ whole genome shotgun (WGS) entry which is preliminary data.</text>
</comment>
<evidence type="ECO:0000256" key="2">
    <source>
        <dbReference type="SAM" id="Phobius"/>
    </source>
</evidence>
<keyword evidence="4" id="KW-1185">Reference proteome</keyword>
<dbReference type="Proteomes" id="UP001165586">
    <property type="component" value="Unassembled WGS sequence"/>
</dbReference>
<keyword evidence="2" id="KW-1133">Transmembrane helix</keyword>
<protein>
    <submittedName>
        <fullName evidence="3">Uncharacterized protein</fullName>
    </submittedName>
</protein>
<feature type="transmembrane region" description="Helical" evidence="2">
    <location>
        <begin position="33"/>
        <end position="52"/>
    </location>
</feature>
<evidence type="ECO:0000313" key="4">
    <source>
        <dbReference type="Proteomes" id="UP001165586"/>
    </source>
</evidence>
<proteinExistence type="predicted"/>
<feature type="region of interest" description="Disordered" evidence="1">
    <location>
        <begin position="1"/>
        <end position="26"/>
    </location>
</feature>
<reference evidence="3" key="1">
    <citation type="submission" date="2022-08" db="EMBL/GenBank/DDBJ databases">
        <authorList>
            <person name="Deng Y."/>
            <person name="Han X.-F."/>
            <person name="Zhang Y.-Q."/>
        </authorList>
    </citation>
    <scope>NUCLEOTIDE SEQUENCE</scope>
    <source>
        <strain evidence="3">CPCC 203386</strain>
    </source>
</reference>
<keyword evidence="2" id="KW-0472">Membrane</keyword>
<keyword evidence="2" id="KW-0812">Transmembrane</keyword>
<sequence>MENLKRSEKIESPKNNPNKPKFNLNNPKLKKHLIQSAVISLTAGAFFTIGFFQPRAEKNPTHFVSNTQKHSEELKKK</sequence>
<evidence type="ECO:0000313" key="3">
    <source>
        <dbReference type="EMBL" id="MCS5737498.1"/>
    </source>
</evidence>